<dbReference type="InterPro" id="IPR011701">
    <property type="entry name" value="MFS"/>
</dbReference>
<dbReference type="PROSITE" id="PS50850">
    <property type="entry name" value="MFS"/>
    <property type="match status" value="1"/>
</dbReference>
<sequence length="314" mass="34073">MRKNACPKSGFIPFTLIEGVCGSWVIELAIAMPVVADITSAGKTRSFYIAVYSFVFGFGFSVGTFVSGYIVTLLGYDYSMAASCVVAGIAVVVNCCIPESLTIIHRKENKFSFIANLKDIVNFDTRDDPESTTSTRFKYITSILAFFFIMMAKLGIFAIEAFYLLGFPYCFTPEKISVFETVKACCAEIVILLGIKLMQRCMADEFIAVIATATSVAMLILFGIAPSDIYLYIAAAVGCFGMDAIPILRGIMSKMTPSHKQGVLFGSISVVENICNLTSSVMAGAIYSETVGFYRGTAYLVFAGFITVALLLLL</sequence>
<reference evidence="8" key="1">
    <citation type="submission" date="2025-08" db="UniProtKB">
        <authorList>
            <consortium name="RefSeq"/>
        </authorList>
    </citation>
    <scope>IDENTIFICATION</scope>
    <source>
        <tissue evidence="8">Whole sample</tissue>
    </source>
</reference>
<proteinExistence type="predicted"/>
<comment type="subcellular location">
    <subcellularLocation>
        <location evidence="1">Membrane</location>
        <topology evidence="1">Multi-pass membrane protein</topology>
    </subcellularLocation>
</comment>
<dbReference type="InterPro" id="IPR036259">
    <property type="entry name" value="MFS_trans_sf"/>
</dbReference>
<accession>A0A8B8DWP9</accession>
<organism evidence="7 8">
    <name type="scientific">Crassostrea virginica</name>
    <name type="common">Eastern oyster</name>
    <dbReference type="NCBI Taxonomy" id="6565"/>
    <lineage>
        <taxon>Eukaryota</taxon>
        <taxon>Metazoa</taxon>
        <taxon>Spiralia</taxon>
        <taxon>Lophotrochozoa</taxon>
        <taxon>Mollusca</taxon>
        <taxon>Bivalvia</taxon>
        <taxon>Autobranchia</taxon>
        <taxon>Pteriomorphia</taxon>
        <taxon>Ostreida</taxon>
        <taxon>Ostreoidea</taxon>
        <taxon>Ostreidae</taxon>
        <taxon>Crassostrea</taxon>
    </lineage>
</organism>
<dbReference type="GeneID" id="111129758"/>
<gene>
    <name evidence="8" type="primary">LOC111129758</name>
</gene>
<protein>
    <submittedName>
        <fullName evidence="8">Proton-coupled folate transporter-like</fullName>
    </submittedName>
</protein>
<evidence type="ECO:0000256" key="2">
    <source>
        <dbReference type="ARBA" id="ARBA00022692"/>
    </source>
</evidence>
<dbReference type="AlphaFoldDB" id="A0A8B8DWP9"/>
<evidence type="ECO:0000256" key="1">
    <source>
        <dbReference type="ARBA" id="ARBA00004141"/>
    </source>
</evidence>
<feature type="transmembrane region" description="Helical" evidence="5">
    <location>
        <begin position="78"/>
        <end position="97"/>
    </location>
</feature>
<evidence type="ECO:0000256" key="3">
    <source>
        <dbReference type="ARBA" id="ARBA00022989"/>
    </source>
</evidence>
<keyword evidence="7" id="KW-1185">Reference proteome</keyword>
<feature type="transmembrane region" description="Helical" evidence="5">
    <location>
        <begin position="47"/>
        <end position="72"/>
    </location>
</feature>
<dbReference type="Proteomes" id="UP000694844">
    <property type="component" value="Chromosome 4"/>
</dbReference>
<keyword evidence="3 5" id="KW-1133">Transmembrane helix</keyword>
<evidence type="ECO:0000313" key="7">
    <source>
        <dbReference type="Proteomes" id="UP000694844"/>
    </source>
</evidence>
<feature type="transmembrane region" description="Helical" evidence="5">
    <location>
        <begin position="230"/>
        <end position="251"/>
    </location>
</feature>
<evidence type="ECO:0000259" key="6">
    <source>
        <dbReference type="PROSITE" id="PS50850"/>
    </source>
</evidence>
<keyword evidence="4 5" id="KW-0472">Membrane</keyword>
<name>A0A8B8DWP9_CRAVI</name>
<feature type="transmembrane region" description="Helical" evidence="5">
    <location>
        <begin position="263"/>
        <end position="287"/>
    </location>
</feature>
<dbReference type="PANTHER" id="PTHR23507">
    <property type="entry name" value="ZGC:174356"/>
    <property type="match status" value="1"/>
</dbReference>
<feature type="transmembrane region" description="Helical" evidence="5">
    <location>
        <begin position="293"/>
        <end position="313"/>
    </location>
</feature>
<evidence type="ECO:0000256" key="4">
    <source>
        <dbReference type="ARBA" id="ARBA00023136"/>
    </source>
</evidence>
<feature type="transmembrane region" description="Helical" evidence="5">
    <location>
        <begin position="12"/>
        <end position="35"/>
    </location>
</feature>
<dbReference type="InterPro" id="IPR020846">
    <property type="entry name" value="MFS_dom"/>
</dbReference>
<dbReference type="GO" id="GO:0016020">
    <property type="term" value="C:membrane"/>
    <property type="evidence" value="ECO:0007669"/>
    <property type="project" value="UniProtKB-SubCell"/>
</dbReference>
<keyword evidence="2 5" id="KW-0812">Transmembrane</keyword>
<dbReference type="Pfam" id="PF07690">
    <property type="entry name" value="MFS_1"/>
    <property type="match status" value="1"/>
</dbReference>
<dbReference type="KEGG" id="cvn:111129758"/>
<evidence type="ECO:0000256" key="5">
    <source>
        <dbReference type="SAM" id="Phobius"/>
    </source>
</evidence>
<evidence type="ECO:0000313" key="8">
    <source>
        <dbReference type="RefSeq" id="XP_022331934.1"/>
    </source>
</evidence>
<dbReference type="GO" id="GO:0022857">
    <property type="term" value="F:transmembrane transporter activity"/>
    <property type="evidence" value="ECO:0007669"/>
    <property type="project" value="InterPro"/>
</dbReference>
<dbReference type="PANTHER" id="PTHR23507:SF1">
    <property type="entry name" value="FI18259P1-RELATED"/>
    <property type="match status" value="1"/>
</dbReference>
<dbReference type="Gene3D" id="1.20.1250.20">
    <property type="entry name" value="MFS general substrate transporter like domains"/>
    <property type="match status" value="1"/>
</dbReference>
<dbReference type="OrthoDB" id="3026777at2759"/>
<feature type="transmembrane region" description="Helical" evidence="5">
    <location>
        <begin position="206"/>
        <end position="224"/>
    </location>
</feature>
<feature type="domain" description="Major facilitator superfamily (MFS) profile" evidence="6">
    <location>
        <begin position="1"/>
        <end position="314"/>
    </location>
</feature>
<dbReference type="SUPFAM" id="SSF103473">
    <property type="entry name" value="MFS general substrate transporter"/>
    <property type="match status" value="1"/>
</dbReference>
<dbReference type="RefSeq" id="XP_022331934.1">
    <property type="nucleotide sequence ID" value="XM_022476226.1"/>
</dbReference>
<feature type="transmembrane region" description="Helical" evidence="5">
    <location>
        <begin position="143"/>
        <end position="164"/>
    </location>
</feature>